<dbReference type="PANTHER" id="PTHR30537">
    <property type="entry name" value="HTH-TYPE TRANSCRIPTIONAL REGULATOR"/>
    <property type="match status" value="1"/>
</dbReference>
<evidence type="ECO:0000259" key="5">
    <source>
        <dbReference type="PROSITE" id="PS50931"/>
    </source>
</evidence>
<dbReference type="InterPro" id="IPR036390">
    <property type="entry name" value="WH_DNA-bd_sf"/>
</dbReference>
<keyword evidence="2" id="KW-0805">Transcription regulation</keyword>
<dbReference type="Pfam" id="PF03466">
    <property type="entry name" value="LysR_substrate"/>
    <property type="match status" value="1"/>
</dbReference>
<reference evidence="6 7" key="1">
    <citation type="submission" date="2005-09" db="EMBL/GenBank/DDBJ databases">
        <authorList>
            <person name="Woods D.E."/>
            <person name="Nierman W.C."/>
        </authorList>
    </citation>
    <scope>NUCLEOTIDE SEQUENCE [LARGE SCALE GENOMIC DNA]</scope>
    <source>
        <strain evidence="6 7">1710b</strain>
    </source>
</reference>
<keyword evidence="3" id="KW-0238">DNA-binding</keyword>
<dbReference type="CDD" id="cd08422">
    <property type="entry name" value="PBP2_CrgA_like"/>
    <property type="match status" value="1"/>
</dbReference>
<evidence type="ECO:0000256" key="1">
    <source>
        <dbReference type="ARBA" id="ARBA00009437"/>
    </source>
</evidence>
<dbReference type="SUPFAM" id="SSF53850">
    <property type="entry name" value="Periplasmic binding protein-like II"/>
    <property type="match status" value="1"/>
</dbReference>
<accession>Q3JT19</accession>
<dbReference type="InterPro" id="IPR058163">
    <property type="entry name" value="LysR-type_TF_proteobact-type"/>
</dbReference>
<name>Q3JT19_BURP1</name>
<protein>
    <submittedName>
        <fullName evidence="6">Transcriptional regulator, LysR family</fullName>
    </submittedName>
</protein>
<dbReference type="Proteomes" id="UP000002700">
    <property type="component" value="Chromosome I"/>
</dbReference>
<dbReference type="Gene3D" id="1.10.10.10">
    <property type="entry name" value="Winged helix-like DNA-binding domain superfamily/Winged helix DNA-binding domain"/>
    <property type="match status" value="1"/>
</dbReference>
<dbReference type="EMBL" id="CP000124">
    <property type="protein sequence ID" value="ABA51078.1"/>
    <property type="molecule type" value="Genomic_DNA"/>
</dbReference>
<dbReference type="GO" id="GO:0003677">
    <property type="term" value="F:DNA binding"/>
    <property type="evidence" value="ECO:0007669"/>
    <property type="project" value="UniProtKB-KW"/>
</dbReference>
<dbReference type="EnsemblBacteria" id="ABA51078">
    <property type="protein sequence ID" value="ABA51078"/>
    <property type="gene ID" value="BURPS1710b_1883"/>
</dbReference>
<sequence length="333" mass="36559">MLVFRFRYKYGPRANEFFAKRKDCAGPSARQPMLIDDLPALATFARIVAAGSLSAAARELDLSLSVVSKRLAQLETRLGVRLLQRTTRQQTLTDEGALFHAQVVRILAEIEQAESLMRERRGTVSGALRITAPGELGRRRIAPIVAAFQRQHPQVTVQMQLTDAVVDLIAHDVDVAVRIGMLADSSLIARELAPNYRVLCASPAYLAEHGMPAQPADLCAHRCIVLGEQPRVEWRFDGPHPAAVEVSAAFLTNDGGAARTLALEGAGIALKSIWDVGPDLAAGRLRRVLPECASSAAPLHAVYPSGRHLALRVRTFVDYLGVELRRAWRWDER</sequence>
<keyword evidence="4" id="KW-0804">Transcription</keyword>
<evidence type="ECO:0000256" key="2">
    <source>
        <dbReference type="ARBA" id="ARBA00023015"/>
    </source>
</evidence>
<comment type="similarity">
    <text evidence="1">Belongs to the LysR transcriptional regulatory family.</text>
</comment>
<feature type="domain" description="HTH lysR-type" evidence="5">
    <location>
        <begin position="36"/>
        <end position="93"/>
    </location>
</feature>
<dbReference type="SUPFAM" id="SSF46785">
    <property type="entry name" value="Winged helix' DNA-binding domain"/>
    <property type="match status" value="1"/>
</dbReference>
<evidence type="ECO:0000256" key="4">
    <source>
        <dbReference type="ARBA" id="ARBA00023163"/>
    </source>
</evidence>
<dbReference type="HOGENOM" id="CLU_039613_16_4_4"/>
<evidence type="ECO:0000256" key="3">
    <source>
        <dbReference type="ARBA" id="ARBA00023125"/>
    </source>
</evidence>
<dbReference type="PANTHER" id="PTHR30537:SF5">
    <property type="entry name" value="HTH-TYPE TRANSCRIPTIONAL ACTIVATOR TTDR-RELATED"/>
    <property type="match status" value="1"/>
</dbReference>
<dbReference type="FunFam" id="1.10.10.10:FF:000001">
    <property type="entry name" value="LysR family transcriptional regulator"/>
    <property type="match status" value="1"/>
</dbReference>
<dbReference type="KEGG" id="bpm:BURPS1710b_1883"/>
<dbReference type="Pfam" id="PF00126">
    <property type="entry name" value="HTH_1"/>
    <property type="match status" value="1"/>
</dbReference>
<dbReference type="GO" id="GO:0003700">
    <property type="term" value="F:DNA-binding transcription factor activity"/>
    <property type="evidence" value="ECO:0007669"/>
    <property type="project" value="InterPro"/>
</dbReference>
<dbReference type="AlphaFoldDB" id="Q3JT19"/>
<proteinExistence type="inferred from homology"/>
<organism evidence="6 7">
    <name type="scientific">Burkholderia pseudomallei (strain 1710b)</name>
    <dbReference type="NCBI Taxonomy" id="320372"/>
    <lineage>
        <taxon>Bacteria</taxon>
        <taxon>Pseudomonadati</taxon>
        <taxon>Pseudomonadota</taxon>
        <taxon>Betaproteobacteria</taxon>
        <taxon>Burkholderiales</taxon>
        <taxon>Burkholderiaceae</taxon>
        <taxon>Burkholderia</taxon>
        <taxon>pseudomallei group</taxon>
    </lineage>
</organism>
<dbReference type="InterPro" id="IPR005119">
    <property type="entry name" value="LysR_subst-bd"/>
</dbReference>
<dbReference type="Gene3D" id="3.40.190.290">
    <property type="match status" value="1"/>
</dbReference>
<dbReference type="PROSITE" id="PS50931">
    <property type="entry name" value="HTH_LYSR"/>
    <property type="match status" value="1"/>
</dbReference>
<dbReference type="InterPro" id="IPR036388">
    <property type="entry name" value="WH-like_DNA-bd_sf"/>
</dbReference>
<dbReference type="FunFam" id="3.40.190.290:FF:000001">
    <property type="entry name" value="Transcriptional regulator, LysR family"/>
    <property type="match status" value="1"/>
</dbReference>
<gene>
    <name evidence="6" type="ordered locus">BURPS1710b_1883</name>
</gene>
<evidence type="ECO:0000313" key="6">
    <source>
        <dbReference type="EMBL" id="ABA51078.1"/>
    </source>
</evidence>
<dbReference type="InterPro" id="IPR000847">
    <property type="entry name" value="LysR_HTH_N"/>
</dbReference>
<evidence type="ECO:0000313" key="7">
    <source>
        <dbReference type="Proteomes" id="UP000002700"/>
    </source>
</evidence>